<dbReference type="InterPro" id="IPR037682">
    <property type="entry name" value="TonB_C"/>
</dbReference>
<gene>
    <name evidence="3" type="ORF">CLV90_0846</name>
</gene>
<evidence type="ECO:0000313" key="3">
    <source>
        <dbReference type="EMBL" id="TDT46787.1"/>
    </source>
</evidence>
<proteinExistence type="predicted"/>
<dbReference type="InterPro" id="IPR008756">
    <property type="entry name" value="Peptidase_M56"/>
</dbReference>
<keyword evidence="1" id="KW-1133">Transmembrane helix</keyword>
<keyword evidence="1" id="KW-0472">Membrane</keyword>
<feature type="transmembrane region" description="Helical" evidence="1">
    <location>
        <begin position="264"/>
        <end position="281"/>
    </location>
</feature>
<evidence type="ECO:0000313" key="4">
    <source>
        <dbReference type="Proteomes" id="UP000294749"/>
    </source>
</evidence>
<dbReference type="EMBL" id="SOAY01000010">
    <property type="protein sequence ID" value="TDT46787.1"/>
    <property type="molecule type" value="Genomic_DNA"/>
</dbReference>
<dbReference type="Pfam" id="PF05569">
    <property type="entry name" value="Peptidase_M56"/>
    <property type="match status" value="1"/>
</dbReference>
<dbReference type="OrthoDB" id="1522859at2"/>
<protein>
    <submittedName>
        <fullName evidence="3">TonB family protein</fullName>
    </submittedName>
</protein>
<feature type="transmembrane region" description="Helical" evidence="1">
    <location>
        <begin position="34"/>
        <end position="51"/>
    </location>
</feature>
<dbReference type="GO" id="GO:0055085">
    <property type="term" value="P:transmembrane transport"/>
    <property type="evidence" value="ECO:0007669"/>
    <property type="project" value="InterPro"/>
</dbReference>
<evidence type="ECO:0000256" key="1">
    <source>
        <dbReference type="SAM" id="Phobius"/>
    </source>
</evidence>
<dbReference type="Pfam" id="PF03544">
    <property type="entry name" value="TonB_C"/>
    <property type="match status" value="2"/>
</dbReference>
<reference evidence="3 4" key="1">
    <citation type="submission" date="2019-03" db="EMBL/GenBank/DDBJ databases">
        <title>Genomic Encyclopedia of Archaeal and Bacterial Type Strains, Phase II (KMG-II): from individual species to whole genera.</title>
        <authorList>
            <person name="Goeker M."/>
        </authorList>
    </citation>
    <scope>NUCLEOTIDE SEQUENCE [LARGE SCALE GENOMIC DNA]</scope>
    <source>
        <strain evidence="3 4">DSM 25233</strain>
    </source>
</reference>
<dbReference type="AlphaFoldDB" id="A0A4R7K695"/>
<dbReference type="PANTHER" id="PTHR33446:SF2">
    <property type="entry name" value="PROTEIN TONB"/>
    <property type="match status" value="1"/>
</dbReference>
<feature type="domain" description="TonB C-terminal" evidence="2">
    <location>
        <begin position="654"/>
        <end position="749"/>
    </location>
</feature>
<dbReference type="PANTHER" id="PTHR33446">
    <property type="entry name" value="PROTEIN TONB-RELATED"/>
    <property type="match status" value="1"/>
</dbReference>
<accession>A0A4R7K695</accession>
<feature type="transmembrane region" description="Helical" evidence="1">
    <location>
        <begin position="94"/>
        <end position="111"/>
    </location>
</feature>
<dbReference type="InterPro" id="IPR051045">
    <property type="entry name" value="TonB-dependent_transducer"/>
</dbReference>
<dbReference type="GO" id="GO:0098797">
    <property type="term" value="C:plasma membrane protein complex"/>
    <property type="evidence" value="ECO:0007669"/>
    <property type="project" value="TreeGrafter"/>
</dbReference>
<dbReference type="GO" id="GO:0031992">
    <property type="term" value="F:energy transducer activity"/>
    <property type="evidence" value="ECO:0007669"/>
    <property type="project" value="TreeGrafter"/>
</dbReference>
<feature type="transmembrane region" description="Helical" evidence="1">
    <location>
        <begin position="6"/>
        <end position="22"/>
    </location>
</feature>
<dbReference type="Proteomes" id="UP000294749">
    <property type="component" value="Unassembled WGS sequence"/>
</dbReference>
<keyword evidence="4" id="KW-1185">Reference proteome</keyword>
<dbReference type="PROSITE" id="PS52015">
    <property type="entry name" value="TONB_CTD"/>
    <property type="match status" value="2"/>
</dbReference>
<dbReference type="Gene3D" id="3.30.1150.10">
    <property type="match status" value="2"/>
</dbReference>
<feature type="domain" description="TonB C-terminal" evidence="2">
    <location>
        <begin position="524"/>
        <end position="619"/>
    </location>
</feature>
<comment type="caution">
    <text evidence="3">The sequence shown here is derived from an EMBL/GenBank/DDBJ whole genome shotgun (WGS) entry which is preliminary data.</text>
</comment>
<dbReference type="SUPFAM" id="SSF74653">
    <property type="entry name" value="TolA/TonB C-terminal domain"/>
    <property type="match status" value="2"/>
</dbReference>
<organism evidence="3 4">
    <name type="scientific">Maribacter spongiicola</name>
    <dbReference type="NCBI Taxonomy" id="1206753"/>
    <lineage>
        <taxon>Bacteria</taxon>
        <taxon>Pseudomonadati</taxon>
        <taxon>Bacteroidota</taxon>
        <taxon>Flavobacteriia</taxon>
        <taxon>Flavobacteriales</taxon>
        <taxon>Flavobacteriaceae</taxon>
        <taxon>Maribacter</taxon>
    </lineage>
</organism>
<evidence type="ECO:0000259" key="2">
    <source>
        <dbReference type="PROSITE" id="PS52015"/>
    </source>
</evidence>
<name>A0A4R7K695_9FLAO</name>
<keyword evidence="1" id="KW-0812">Transmembrane</keyword>
<sequence>MIQYILECIAFQLLFLVIYDFFLKKETFFQWNRVYLIGTFGLSLILPWVKIEAFKQQVPQTFAQYPEYLWGLQNTDVVVQVQESSGWNVTWQEGVLYGGMLVAMVLFVLKIRQLYLLRKSGEKISYPLFTQIVITNSNIAFSFFKSIFIGDKVLTMKHDTIIAHELVHIKQRHTYDLLFFEFMRIVGWFNPLVYVYQNRISELHEFIADAQVSKEHKTDHYEQLLAQVFQTEHISFINQFFTQSLIKKRIIMLQKSKSRKIWQLKYLLLVPMVLGMLLYTSCKMNKTTTDSQVINENDELLISEIKDEIKVNNLDINYLYTSGLAEKYEDIDQEINKQEFFLYKVLQNEVMEKVFKGYIKENPGENIELATLQPPSTDGYNSFIGQRKAYNLIDNDLKSSVKAFGKDITFYDNSLGAYPSDFLKYKVNNTSKLSSNELQKFNELLVSLENEPDYLTNIILSDDTNVFLIKTDIKDLRGSIESRSVEIVSEEEFEDMDNVNVAFAIVEEVPIFPGCEDAADKRACFNEKMQQHIGMHFNYPQAAQDANIEGRVNTMFIISSEGTIENIKMRGPDKLLEDEVARIIKSLPKMISGKQSGKAVNVPFSIPIQFKLDDSDSSIIDEKTYMNEDDVPFAVVDEVPIFPGCEDADDKRACFNEKMQQHIGKHFNYPKAARDANIEGRVSAMFLITSEGAIENIKMRGPDKLLEDEVERIIKRLPKMIPGKQSGKVVNVPFSIPVNFKLQEGSTVNMVSEISKESEVEPMYYVNDRKITKLEMEAIDPNTIESIFILKDQKAIDKYGEEGRNGVVEIKIKK</sequence>
<dbReference type="RefSeq" id="WP_133686231.1">
    <property type="nucleotide sequence ID" value="NZ_SOAY01000010.1"/>
</dbReference>